<evidence type="ECO:0000256" key="1">
    <source>
        <dbReference type="SAM" id="MobiDB-lite"/>
    </source>
</evidence>
<feature type="region of interest" description="Disordered" evidence="1">
    <location>
        <begin position="143"/>
        <end position="162"/>
    </location>
</feature>
<evidence type="ECO:0000313" key="3">
    <source>
        <dbReference type="Proteomes" id="UP000595140"/>
    </source>
</evidence>
<sequence>MSTNALDALIDLLENVLYGEIEYDEGVCTLFDHIDEIIKNLRSFCPIEGRTNYDSDLHAFDIEISCVIQDLVRGPQILPSLIPSELQNFRTNMVNAISNLISAPLSPPNLAPMVTVQNTELHEKESKDDSGVELYVGDDMDNGSEAINKDDGRSNFVEKNEGSHTEDVADAYKCDLTSHEFYASLNTLACVDNVNYDVLGDVDHVAENSISLDTFKLFDIVDVVKSEYQVSNERVPYRFFSSHILSSTLQLARFMKKQSPGGLFWFSILSPVLKHEWEPPP</sequence>
<protein>
    <submittedName>
        <fullName evidence="2">Uncharacterized protein</fullName>
    </submittedName>
</protein>
<dbReference type="AlphaFoldDB" id="A0A484LI10"/>
<dbReference type="Proteomes" id="UP000595140">
    <property type="component" value="Unassembled WGS sequence"/>
</dbReference>
<accession>A0A484LI10</accession>
<feature type="compositionally biased region" description="Basic and acidic residues" evidence="1">
    <location>
        <begin position="147"/>
        <end position="162"/>
    </location>
</feature>
<name>A0A484LI10_9ASTE</name>
<keyword evidence="3" id="KW-1185">Reference proteome</keyword>
<proteinExistence type="predicted"/>
<reference evidence="2 3" key="1">
    <citation type="submission" date="2018-04" db="EMBL/GenBank/DDBJ databases">
        <authorList>
            <person name="Vogel A."/>
        </authorList>
    </citation>
    <scope>NUCLEOTIDE SEQUENCE [LARGE SCALE GENOMIC DNA]</scope>
</reference>
<evidence type="ECO:0000313" key="2">
    <source>
        <dbReference type="EMBL" id="VFQ75964.1"/>
    </source>
</evidence>
<organism evidence="2 3">
    <name type="scientific">Cuscuta campestris</name>
    <dbReference type="NCBI Taxonomy" id="132261"/>
    <lineage>
        <taxon>Eukaryota</taxon>
        <taxon>Viridiplantae</taxon>
        <taxon>Streptophyta</taxon>
        <taxon>Embryophyta</taxon>
        <taxon>Tracheophyta</taxon>
        <taxon>Spermatophyta</taxon>
        <taxon>Magnoliopsida</taxon>
        <taxon>eudicotyledons</taxon>
        <taxon>Gunneridae</taxon>
        <taxon>Pentapetalae</taxon>
        <taxon>asterids</taxon>
        <taxon>lamiids</taxon>
        <taxon>Solanales</taxon>
        <taxon>Convolvulaceae</taxon>
        <taxon>Cuscuteae</taxon>
        <taxon>Cuscuta</taxon>
        <taxon>Cuscuta subgen. Grammica</taxon>
        <taxon>Cuscuta sect. Cleistogrammica</taxon>
    </lineage>
</organism>
<gene>
    <name evidence="2" type="ORF">CCAM_LOCUS17740</name>
</gene>
<dbReference type="EMBL" id="OOIL02001464">
    <property type="protein sequence ID" value="VFQ75964.1"/>
    <property type="molecule type" value="Genomic_DNA"/>
</dbReference>